<proteinExistence type="predicted"/>
<dbReference type="EMBL" id="LAZR01046663">
    <property type="protein sequence ID" value="KKK96012.1"/>
    <property type="molecule type" value="Genomic_DNA"/>
</dbReference>
<comment type="caution">
    <text evidence="1">The sequence shown here is derived from an EMBL/GenBank/DDBJ whole genome shotgun (WGS) entry which is preliminary data.</text>
</comment>
<sequence length="403" mass="42016">MSSALLLVITSMISVLVISEVGSFNRALKTKEAYALAKEGVQIAVANINNGMEEAEVKAIEGTTGESGTNDIYQVTSWNQNSRVLTVRGRAQVRNETDCRFDVDGDERDEYFVCKNISTKLIEDPDTFKYEESFSSVADRSGATDVGVWTGDGQVYLASTTTPPRTTGDMFATFADGDIADGSTVIIGVNDTSGLDVDDEVLIADTQSDTATPNALMETRRIESKTANTITLQTGLTNSYTNSFGANPTRTSITRIPQYTSVTIEAGATATINYWNSTTTTGGIMFFRSNDPTDGVQIDGAIEMSMLGYAASSGPGRAGGGGGGGYGARGGHPYAGDPYTQGGSAYGIDAVAEYMGSGGGRMGDSRYGSGGRGGGQLRIVAQTITIPGEIQSNGGGGVGEVSS</sequence>
<accession>A0A0F8ZQ66</accession>
<organism evidence="1">
    <name type="scientific">marine sediment metagenome</name>
    <dbReference type="NCBI Taxonomy" id="412755"/>
    <lineage>
        <taxon>unclassified sequences</taxon>
        <taxon>metagenomes</taxon>
        <taxon>ecological metagenomes</taxon>
    </lineage>
</organism>
<dbReference type="AlphaFoldDB" id="A0A0F8ZQ66"/>
<reference evidence="1" key="1">
    <citation type="journal article" date="2015" name="Nature">
        <title>Complex archaea that bridge the gap between prokaryotes and eukaryotes.</title>
        <authorList>
            <person name="Spang A."/>
            <person name="Saw J.H."/>
            <person name="Jorgensen S.L."/>
            <person name="Zaremba-Niedzwiedzka K."/>
            <person name="Martijn J."/>
            <person name="Lind A.E."/>
            <person name="van Eijk R."/>
            <person name="Schleper C."/>
            <person name="Guy L."/>
            <person name="Ettema T.J."/>
        </authorList>
    </citation>
    <scope>NUCLEOTIDE SEQUENCE</scope>
</reference>
<evidence type="ECO:0000313" key="1">
    <source>
        <dbReference type="EMBL" id="KKK96012.1"/>
    </source>
</evidence>
<name>A0A0F8ZQ66_9ZZZZ</name>
<feature type="non-terminal residue" evidence="1">
    <location>
        <position position="403"/>
    </location>
</feature>
<protein>
    <submittedName>
        <fullName evidence="1">Uncharacterized protein</fullName>
    </submittedName>
</protein>
<gene>
    <name evidence="1" type="ORF">LCGC14_2667040</name>
</gene>